<dbReference type="EMBL" id="JABCMA010000962">
    <property type="protein sequence ID" value="NMR77670.1"/>
    <property type="molecule type" value="Genomic_DNA"/>
</dbReference>
<evidence type="ECO:0000313" key="3">
    <source>
        <dbReference type="Proteomes" id="UP000565155"/>
    </source>
</evidence>
<dbReference type="RefSeq" id="WP_169629904.1">
    <property type="nucleotide sequence ID" value="NZ_JABCMA010000962.1"/>
</dbReference>
<name>A0A7Y0N2I2_VIBAL</name>
<dbReference type="Proteomes" id="UP000565155">
    <property type="component" value="Unassembled WGS sequence"/>
</dbReference>
<reference evidence="2 3" key="1">
    <citation type="submission" date="2020-04" db="EMBL/GenBank/DDBJ databases">
        <title>Whole-genome sequencing of Vibrio spp. from China reveals different genetic environments of blaCTX-M-14 among diverse lineages.</title>
        <authorList>
            <person name="Zheng Z."/>
            <person name="Ye L."/>
            <person name="Chen S."/>
        </authorList>
    </citation>
    <scope>NUCLEOTIDE SEQUENCE [LARGE SCALE GENOMIC DNA]</scope>
    <source>
        <strain evidence="2 3">Vb1636</strain>
    </source>
</reference>
<feature type="domain" description="Transcriptional regulator SgrR N-terminal HTH" evidence="1">
    <location>
        <begin position="7"/>
        <end position="119"/>
    </location>
</feature>
<gene>
    <name evidence="2" type="ORF">HKB35_29255</name>
</gene>
<protein>
    <submittedName>
        <fullName evidence="2">SgrR family transcriptional regulator</fullName>
    </submittedName>
</protein>
<comment type="caution">
    <text evidence="2">The sequence shown here is derived from an EMBL/GenBank/DDBJ whole genome shotgun (WGS) entry which is preliminary data.</text>
</comment>
<proteinExistence type="predicted"/>
<sequence>MSDLNLFRYYQRLLSFGVGNEAKTTLQEIADLLFTSPRHARSLLAQMQEIAWLSWRPKPGRNQRSTLLLNVELSALKESLALERIKLGKYEKALSILDEDEAAFGRLLKTTSGASVKEGRLNIQLTYKRMFERVVPHQLQRSSERFLL</sequence>
<dbReference type="Pfam" id="PF12793">
    <property type="entry name" value="SgrR_N"/>
    <property type="match status" value="1"/>
</dbReference>
<dbReference type="AlphaFoldDB" id="A0A7Y0N2I2"/>
<evidence type="ECO:0000313" key="2">
    <source>
        <dbReference type="EMBL" id="NMR77670.1"/>
    </source>
</evidence>
<accession>A0A7Y0N2I2</accession>
<dbReference type="InterPro" id="IPR025370">
    <property type="entry name" value="SgrR_HTH_N"/>
</dbReference>
<feature type="non-terminal residue" evidence="2">
    <location>
        <position position="148"/>
    </location>
</feature>
<evidence type="ECO:0000259" key="1">
    <source>
        <dbReference type="Pfam" id="PF12793"/>
    </source>
</evidence>
<organism evidence="2 3">
    <name type="scientific">Vibrio alginolyticus</name>
    <dbReference type="NCBI Taxonomy" id="663"/>
    <lineage>
        <taxon>Bacteria</taxon>
        <taxon>Pseudomonadati</taxon>
        <taxon>Pseudomonadota</taxon>
        <taxon>Gammaproteobacteria</taxon>
        <taxon>Vibrionales</taxon>
        <taxon>Vibrionaceae</taxon>
        <taxon>Vibrio</taxon>
    </lineage>
</organism>